<name>A0A1N6N9Q0_9RHOB</name>
<organism evidence="3 4">
    <name type="scientific">Paracoccus thiocyanatus</name>
    <dbReference type="NCBI Taxonomy" id="34006"/>
    <lineage>
        <taxon>Bacteria</taxon>
        <taxon>Pseudomonadati</taxon>
        <taxon>Pseudomonadota</taxon>
        <taxon>Alphaproteobacteria</taxon>
        <taxon>Rhodobacterales</taxon>
        <taxon>Paracoccaceae</taxon>
        <taxon>Paracoccus</taxon>
    </lineage>
</organism>
<dbReference type="PANTHER" id="PTHR31157:SF1">
    <property type="entry name" value="SCP DOMAIN-CONTAINING PROTEIN"/>
    <property type="match status" value="1"/>
</dbReference>
<evidence type="ECO:0000313" key="4">
    <source>
        <dbReference type="Proteomes" id="UP000323956"/>
    </source>
</evidence>
<dbReference type="InterPro" id="IPR035940">
    <property type="entry name" value="CAP_sf"/>
</dbReference>
<feature type="signal peptide" evidence="1">
    <location>
        <begin position="1"/>
        <end position="26"/>
    </location>
</feature>
<reference evidence="3 4" key="1">
    <citation type="submission" date="2017-01" db="EMBL/GenBank/DDBJ databases">
        <authorList>
            <person name="Varghese N."/>
            <person name="Submissions S."/>
        </authorList>
    </citation>
    <scope>NUCLEOTIDE SEQUENCE [LARGE SCALE GENOMIC DNA]</scope>
    <source>
        <strain evidence="3 4">ATCC 700171</strain>
    </source>
</reference>
<protein>
    <submittedName>
        <fullName evidence="3">Uncharacterized conserved protein YkwD, contains CAP (CSP/antigen 5/PR1) domain</fullName>
    </submittedName>
</protein>
<proteinExistence type="predicted"/>
<keyword evidence="1" id="KW-0732">Signal</keyword>
<dbReference type="Proteomes" id="UP000323956">
    <property type="component" value="Unassembled WGS sequence"/>
</dbReference>
<dbReference type="Pfam" id="PF00188">
    <property type="entry name" value="CAP"/>
    <property type="match status" value="1"/>
</dbReference>
<dbReference type="OrthoDB" id="9811255at2"/>
<feature type="chain" id="PRO_5012591088" evidence="1">
    <location>
        <begin position="27"/>
        <end position="170"/>
    </location>
</feature>
<dbReference type="PANTHER" id="PTHR31157">
    <property type="entry name" value="SCP DOMAIN-CONTAINING PROTEIN"/>
    <property type="match status" value="1"/>
</dbReference>
<accession>A0A1N6N9Q0</accession>
<evidence type="ECO:0000259" key="2">
    <source>
        <dbReference type="Pfam" id="PF00188"/>
    </source>
</evidence>
<feature type="domain" description="SCP" evidence="2">
    <location>
        <begin position="50"/>
        <end position="166"/>
    </location>
</feature>
<sequence>MGDKLIIYRNLLAYLIFLGLSAPALAAGGTAPGKATCYQTSQVENAAATRATNATRKAHGLAPLQPSRDLAAAAAAHACDMASRGVMSHQGSRTKGPMQRLKKQGYRPALAAENIAAGPWGQDRVLTEWVRSGDHLANILIPQLHHYGIGRALGADGRTVYWAAVYSAPR</sequence>
<dbReference type="RefSeq" id="WP_149763598.1">
    <property type="nucleotide sequence ID" value="NZ_FTMK01000001.1"/>
</dbReference>
<dbReference type="EMBL" id="FTMK01000001">
    <property type="protein sequence ID" value="SIP88747.1"/>
    <property type="molecule type" value="Genomic_DNA"/>
</dbReference>
<evidence type="ECO:0000256" key="1">
    <source>
        <dbReference type="SAM" id="SignalP"/>
    </source>
</evidence>
<evidence type="ECO:0000313" key="3">
    <source>
        <dbReference type="EMBL" id="SIP88747.1"/>
    </source>
</evidence>
<gene>
    <name evidence="3" type="ORF">SAMN05421641_101206</name>
</gene>
<dbReference type="Gene3D" id="3.40.33.10">
    <property type="entry name" value="CAP"/>
    <property type="match status" value="1"/>
</dbReference>
<dbReference type="InterPro" id="IPR014044">
    <property type="entry name" value="CAP_dom"/>
</dbReference>
<dbReference type="CDD" id="cd05379">
    <property type="entry name" value="CAP_bacterial"/>
    <property type="match status" value="1"/>
</dbReference>
<dbReference type="SUPFAM" id="SSF55797">
    <property type="entry name" value="PR-1-like"/>
    <property type="match status" value="1"/>
</dbReference>
<dbReference type="AlphaFoldDB" id="A0A1N6N9Q0"/>